<proteinExistence type="predicted"/>
<sequence length="151" mass="16881">MFRIIARRIPFQKTKPMQLKAKFHDSADSNNLNGFINSNNTNGSNKSNGTRDTQLIKGVNNDSLLKGIGLLLTAVGMTATGTYSISRTIRVEIQEGLKPTEVWIGKLEDRFGRLEEKFYEFAEDIGSIKALLGYNPKTKKDAKDENSEPKN</sequence>
<dbReference type="Proteomes" id="UP000265703">
    <property type="component" value="Unassembled WGS sequence"/>
</dbReference>
<name>A0A397T698_9GLOM</name>
<evidence type="ECO:0000313" key="1">
    <source>
        <dbReference type="EMBL" id="RIA93850.1"/>
    </source>
</evidence>
<keyword evidence="2" id="KW-1185">Reference proteome</keyword>
<feature type="non-terminal residue" evidence="1">
    <location>
        <position position="151"/>
    </location>
</feature>
<reference evidence="1 2" key="1">
    <citation type="submission" date="2018-06" db="EMBL/GenBank/DDBJ databases">
        <title>Comparative genomics reveals the genomic features of Rhizophagus irregularis, R. cerebriforme, R. diaphanum and Gigaspora rosea, and their symbiotic lifestyle signature.</title>
        <authorList>
            <person name="Morin E."/>
            <person name="San Clemente H."/>
            <person name="Chen E.C.H."/>
            <person name="De La Providencia I."/>
            <person name="Hainaut M."/>
            <person name="Kuo A."/>
            <person name="Kohler A."/>
            <person name="Murat C."/>
            <person name="Tang N."/>
            <person name="Roy S."/>
            <person name="Loubradou J."/>
            <person name="Henrissat B."/>
            <person name="Grigoriev I.V."/>
            <person name="Corradi N."/>
            <person name="Roux C."/>
            <person name="Martin F.M."/>
        </authorList>
    </citation>
    <scope>NUCLEOTIDE SEQUENCE [LARGE SCALE GENOMIC DNA]</scope>
    <source>
        <strain evidence="1 2">DAOM 227022</strain>
    </source>
</reference>
<organism evidence="1 2">
    <name type="scientific">Glomus cerebriforme</name>
    <dbReference type="NCBI Taxonomy" id="658196"/>
    <lineage>
        <taxon>Eukaryota</taxon>
        <taxon>Fungi</taxon>
        <taxon>Fungi incertae sedis</taxon>
        <taxon>Mucoromycota</taxon>
        <taxon>Glomeromycotina</taxon>
        <taxon>Glomeromycetes</taxon>
        <taxon>Glomerales</taxon>
        <taxon>Glomeraceae</taxon>
        <taxon>Glomus</taxon>
    </lineage>
</organism>
<dbReference type="EMBL" id="QKYT01000095">
    <property type="protein sequence ID" value="RIA93850.1"/>
    <property type="molecule type" value="Genomic_DNA"/>
</dbReference>
<comment type="caution">
    <text evidence="1">The sequence shown here is derived from an EMBL/GenBank/DDBJ whole genome shotgun (WGS) entry which is preliminary data.</text>
</comment>
<protein>
    <submittedName>
        <fullName evidence="1">Uncharacterized protein</fullName>
    </submittedName>
</protein>
<accession>A0A397T698</accession>
<dbReference type="AlphaFoldDB" id="A0A397T698"/>
<evidence type="ECO:0000313" key="2">
    <source>
        <dbReference type="Proteomes" id="UP000265703"/>
    </source>
</evidence>
<gene>
    <name evidence="1" type="ORF">C1645_761443</name>
</gene>